<sequence length="129" mass="13719">MLATSRAVSCRAPIGRRQLKTQAVADTALVISGATATSLALGRFVFLPFHRDNLKRQQPRQNDTPYAEAGDRLAQEATFATTTNDPAGFTFVDVLGWGALGHAVGYALLATTSLQAAGFNPKPDALPLY</sequence>
<dbReference type="Pfam" id="PF01241">
    <property type="entry name" value="PSI_PSAK"/>
    <property type="match status" value="1"/>
</dbReference>
<comment type="similarity">
    <text evidence="3">Belongs to the PsaG/PsaK family.</text>
</comment>
<name>A0AAW1NP76_9CHLO</name>
<dbReference type="AlphaFoldDB" id="A0AAW1NP76"/>
<gene>
    <name evidence="11" type="ORF">WJX73_002993</name>
</gene>
<dbReference type="PANTHER" id="PTHR34195">
    <property type="entry name" value="PHOTOSYSTEM I REACTION CENTER SUBUNIT V, CHLOROPLASTIC-RELATED"/>
    <property type="match status" value="1"/>
</dbReference>
<evidence type="ECO:0000256" key="9">
    <source>
        <dbReference type="ARBA" id="ARBA00023136"/>
    </source>
</evidence>
<dbReference type="GO" id="GO:0009522">
    <property type="term" value="C:photosystem I"/>
    <property type="evidence" value="ECO:0007669"/>
    <property type="project" value="UniProtKB-KW"/>
</dbReference>
<evidence type="ECO:0000313" key="12">
    <source>
        <dbReference type="Proteomes" id="UP001465755"/>
    </source>
</evidence>
<dbReference type="InterPro" id="IPR000549">
    <property type="entry name" value="PSI_PsaG/PsaK"/>
</dbReference>
<dbReference type="InterPro" id="IPR016370">
    <property type="entry name" value="PSI_PsaG/PsaK_pln"/>
</dbReference>
<proteinExistence type="inferred from homology"/>
<evidence type="ECO:0000313" key="11">
    <source>
        <dbReference type="EMBL" id="KAK9791850.1"/>
    </source>
</evidence>
<evidence type="ECO:0000256" key="1">
    <source>
        <dbReference type="ARBA" id="ARBA00004141"/>
    </source>
</evidence>
<protein>
    <recommendedName>
        <fullName evidence="10">PSI-G</fullName>
    </recommendedName>
</protein>
<dbReference type="Proteomes" id="UP001465755">
    <property type="component" value="Unassembled WGS sequence"/>
</dbReference>
<keyword evidence="7" id="KW-0812">Transmembrane</keyword>
<reference evidence="11 12" key="1">
    <citation type="journal article" date="2024" name="Nat. Commun.">
        <title>Phylogenomics reveals the evolutionary origins of lichenization in chlorophyte algae.</title>
        <authorList>
            <person name="Puginier C."/>
            <person name="Libourel C."/>
            <person name="Otte J."/>
            <person name="Skaloud P."/>
            <person name="Haon M."/>
            <person name="Grisel S."/>
            <person name="Petersen M."/>
            <person name="Berrin J.G."/>
            <person name="Delaux P.M."/>
            <person name="Dal Grande F."/>
            <person name="Keller J."/>
        </authorList>
    </citation>
    <scope>NUCLEOTIDE SEQUENCE [LARGE SCALE GENOMIC DNA]</scope>
    <source>
        <strain evidence="11 12">SAG 2036</strain>
    </source>
</reference>
<keyword evidence="8" id="KW-0603">Photosystem I</keyword>
<evidence type="ECO:0000256" key="7">
    <source>
        <dbReference type="ARBA" id="ARBA00022692"/>
    </source>
</evidence>
<evidence type="ECO:0000256" key="6">
    <source>
        <dbReference type="ARBA" id="ARBA00022640"/>
    </source>
</evidence>
<dbReference type="GO" id="GO:0015979">
    <property type="term" value="P:photosynthesis"/>
    <property type="evidence" value="ECO:0007669"/>
    <property type="project" value="UniProtKB-KW"/>
</dbReference>
<keyword evidence="9" id="KW-0472">Membrane</keyword>
<dbReference type="InterPro" id="IPR023618">
    <property type="entry name" value="PSI_PsaG/PsaK_dom"/>
</dbReference>
<evidence type="ECO:0000256" key="4">
    <source>
        <dbReference type="ARBA" id="ARBA00022528"/>
    </source>
</evidence>
<dbReference type="GO" id="GO:0009507">
    <property type="term" value="C:chloroplast"/>
    <property type="evidence" value="ECO:0007669"/>
    <property type="project" value="UniProtKB-SubCell"/>
</dbReference>
<dbReference type="PANTHER" id="PTHR34195:SF1">
    <property type="entry name" value="PHOTOSYSTEM I REACTION CENTER SUBUNIT V, CHLOROPLASTIC"/>
    <property type="match status" value="1"/>
</dbReference>
<evidence type="ECO:0000256" key="5">
    <source>
        <dbReference type="ARBA" id="ARBA00022531"/>
    </source>
</evidence>
<keyword evidence="6" id="KW-0934">Plastid</keyword>
<dbReference type="Gene3D" id="1.10.286.40">
    <property type="entry name" value="Chlorophyll a-b binding protein like"/>
    <property type="match status" value="1"/>
</dbReference>
<evidence type="ECO:0000256" key="8">
    <source>
        <dbReference type="ARBA" id="ARBA00022836"/>
    </source>
</evidence>
<comment type="subcellular location">
    <subcellularLocation>
        <location evidence="1">Membrane</location>
        <topology evidence="1">Multi-pass membrane protein</topology>
    </subcellularLocation>
    <subcellularLocation>
        <location evidence="2">Plastid</location>
        <location evidence="2">Chloroplast</location>
    </subcellularLocation>
</comment>
<accession>A0AAW1NP76</accession>
<keyword evidence="4" id="KW-0150">Chloroplast</keyword>
<evidence type="ECO:0000256" key="10">
    <source>
        <dbReference type="ARBA" id="ARBA00033434"/>
    </source>
</evidence>
<evidence type="ECO:0000256" key="2">
    <source>
        <dbReference type="ARBA" id="ARBA00004229"/>
    </source>
</evidence>
<comment type="caution">
    <text evidence="11">The sequence shown here is derived from an EMBL/GenBank/DDBJ whole genome shotgun (WGS) entry which is preliminary data.</text>
</comment>
<keyword evidence="5" id="KW-0602">Photosynthesis</keyword>
<organism evidence="11 12">
    <name type="scientific">Symbiochloris irregularis</name>
    <dbReference type="NCBI Taxonomy" id="706552"/>
    <lineage>
        <taxon>Eukaryota</taxon>
        <taxon>Viridiplantae</taxon>
        <taxon>Chlorophyta</taxon>
        <taxon>core chlorophytes</taxon>
        <taxon>Trebouxiophyceae</taxon>
        <taxon>Trebouxiales</taxon>
        <taxon>Trebouxiaceae</taxon>
        <taxon>Symbiochloris</taxon>
    </lineage>
</organism>
<keyword evidence="12" id="KW-1185">Reference proteome</keyword>
<evidence type="ECO:0000256" key="3">
    <source>
        <dbReference type="ARBA" id="ARBA00006458"/>
    </source>
</evidence>
<dbReference type="EMBL" id="JALJOQ010000170">
    <property type="protein sequence ID" value="KAK9791850.1"/>
    <property type="molecule type" value="Genomic_DNA"/>
</dbReference>